<evidence type="ECO:0000259" key="2">
    <source>
        <dbReference type="PROSITE" id="PS50943"/>
    </source>
</evidence>
<dbReference type="EMBL" id="CP058561">
    <property type="protein sequence ID" value="QUH28266.1"/>
    <property type="molecule type" value="Genomic_DNA"/>
</dbReference>
<organism evidence="3 4">
    <name type="scientific">Vallitalea guaymasensis</name>
    <dbReference type="NCBI Taxonomy" id="1185412"/>
    <lineage>
        <taxon>Bacteria</taxon>
        <taxon>Bacillati</taxon>
        <taxon>Bacillota</taxon>
        <taxon>Clostridia</taxon>
        <taxon>Lachnospirales</taxon>
        <taxon>Vallitaleaceae</taxon>
        <taxon>Vallitalea</taxon>
    </lineage>
</organism>
<keyword evidence="4" id="KW-1185">Reference proteome</keyword>
<name>A0A8J8M8E5_9FIRM</name>
<dbReference type="InterPro" id="IPR011990">
    <property type="entry name" value="TPR-like_helical_dom_sf"/>
</dbReference>
<dbReference type="PANTHER" id="PTHR46558:SF11">
    <property type="entry name" value="HTH-TYPE TRANSCRIPTIONAL REGULATOR XRE"/>
    <property type="match status" value="1"/>
</dbReference>
<gene>
    <name evidence="3" type="ORF">HYG85_04775</name>
</gene>
<dbReference type="Pfam" id="PF01381">
    <property type="entry name" value="HTH_3"/>
    <property type="match status" value="1"/>
</dbReference>
<dbReference type="InterPro" id="IPR010982">
    <property type="entry name" value="Lambda_DNA-bd_dom_sf"/>
</dbReference>
<dbReference type="RefSeq" id="WP_212692517.1">
    <property type="nucleotide sequence ID" value="NZ_CP058561.1"/>
</dbReference>
<protein>
    <submittedName>
        <fullName evidence="3">Helix-turn-helix domain-containing protein</fullName>
    </submittedName>
</protein>
<dbReference type="GO" id="GO:0003677">
    <property type="term" value="F:DNA binding"/>
    <property type="evidence" value="ECO:0007669"/>
    <property type="project" value="UniProtKB-KW"/>
</dbReference>
<dbReference type="InterPro" id="IPR019734">
    <property type="entry name" value="TPR_rpt"/>
</dbReference>
<dbReference type="SUPFAM" id="SSF48452">
    <property type="entry name" value="TPR-like"/>
    <property type="match status" value="1"/>
</dbReference>
<evidence type="ECO:0000313" key="3">
    <source>
        <dbReference type="EMBL" id="QUH28266.1"/>
    </source>
</evidence>
<dbReference type="InterPro" id="IPR001387">
    <property type="entry name" value="Cro/C1-type_HTH"/>
</dbReference>
<dbReference type="KEGG" id="vgu:HYG85_04775"/>
<feature type="domain" description="HTH cro/C1-type" evidence="2">
    <location>
        <begin position="10"/>
        <end position="64"/>
    </location>
</feature>
<sequence>MKKLQIGQIIYRLRKDKGITQQQLAKIIGVSTAAISKWESGNSYPDITLLPILAKFFNVTIDTLLNFDKDLSDEKVKEIYEECEELFNNSDMSIAIKRTKEYLNKYPSSYFLMSRIAFLYTIYSWKTENEEKCTQMLNEAVELYEEVISNCNDTKLVEVSLFALGSLYATLDREEEAISTLNKINISQCDPDDIMASIYIKQQRYQEARTLLQSKLFKSINDISNICLSLGNTYCNNEQDYDVAEKYYNLSINIKNLFQYDGETVFLLNEYLQLAQLFINIGNNKKAIEMLKHMIDSYKNHDFTNIEGLKKLWCFDELKQSEYPIRINIYENILVLLKQSSFDSIREEEEFKKIFNEIEKLNK</sequence>
<dbReference type="SMART" id="SM00530">
    <property type="entry name" value="HTH_XRE"/>
    <property type="match status" value="1"/>
</dbReference>
<proteinExistence type="predicted"/>
<dbReference type="Gene3D" id="1.25.40.10">
    <property type="entry name" value="Tetratricopeptide repeat domain"/>
    <property type="match status" value="2"/>
</dbReference>
<reference evidence="3 4" key="1">
    <citation type="submission" date="2020-07" db="EMBL/GenBank/DDBJ databases">
        <title>Vallitalea guaymasensis genome.</title>
        <authorList>
            <person name="Postec A."/>
        </authorList>
    </citation>
    <scope>NUCLEOTIDE SEQUENCE [LARGE SCALE GENOMIC DNA]</scope>
    <source>
        <strain evidence="3 4">Ra1766G1</strain>
    </source>
</reference>
<evidence type="ECO:0000256" key="1">
    <source>
        <dbReference type="ARBA" id="ARBA00023125"/>
    </source>
</evidence>
<keyword evidence="1" id="KW-0238">DNA-binding</keyword>
<accession>A0A8J8M8E5</accession>
<dbReference type="Pfam" id="PF13181">
    <property type="entry name" value="TPR_8"/>
    <property type="match status" value="3"/>
</dbReference>
<dbReference type="SUPFAM" id="SSF47413">
    <property type="entry name" value="lambda repressor-like DNA-binding domains"/>
    <property type="match status" value="1"/>
</dbReference>
<dbReference type="Gene3D" id="1.10.260.40">
    <property type="entry name" value="lambda repressor-like DNA-binding domains"/>
    <property type="match status" value="1"/>
</dbReference>
<dbReference type="AlphaFoldDB" id="A0A8J8M8E5"/>
<evidence type="ECO:0000313" key="4">
    <source>
        <dbReference type="Proteomes" id="UP000677305"/>
    </source>
</evidence>
<dbReference type="PROSITE" id="PS50943">
    <property type="entry name" value="HTH_CROC1"/>
    <property type="match status" value="1"/>
</dbReference>
<dbReference type="PANTHER" id="PTHR46558">
    <property type="entry name" value="TRACRIPTIONAL REGULATORY PROTEIN-RELATED-RELATED"/>
    <property type="match status" value="1"/>
</dbReference>
<dbReference type="CDD" id="cd00093">
    <property type="entry name" value="HTH_XRE"/>
    <property type="match status" value="1"/>
</dbReference>
<dbReference type="Proteomes" id="UP000677305">
    <property type="component" value="Chromosome"/>
</dbReference>